<dbReference type="GO" id="GO:0005794">
    <property type="term" value="C:Golgi apparatus"/>
    <property type="evidence" value="ECO:0007669"/>
    <property type="project" value="TreeGrafter"/>
</dbReference>
<keyword evidence="4 6" id="KW-1133">Transmembrane helix</keyword>
<feature type="transmembrane region" description="Helical" evidence="6">
    <location>
        <begin position="176"/>
        <end position="193"/>
    </location>
</feature>
<evidence type="ECO:0000259" key="9">
    <source>
        <dbReference type="Pfam" id="PF21904"/>
    </source>
</evidence>
<dbReference type="InterPro" id="IPR009637">
    <property type="entry name" value="GPR107/GPR108-like"/>
</dbReference>
<comment type="subcellular location">
    <subcellularLocation>
        <location evidence="1">Membrane</location>
        <topology evidence="1">Multi-pass membrane protein</topology>
    </subcellularLocation>
</comment>
<sequence>MTVLHKIFIAVLLLFFFFISPSTAEIKSINIRSDNRPMILFEKFGFTHTGFISVAVSNVSVISDTESTPDPSRLGFFLLSEKLLIKVLHEVQQNPNFCVVDSRYISLLFTFRDLSVTSPYSFRKTYPVTYPSEYSLFFANCNFESSVTMHVRTELYNNVNWTTKNYLSDGLTQLPFLYFIFSLIYMCFLRFWMSMCFKNQRFFHRIHVLMSALLVTKAISLICVTMDKHHVQVTGTHNVWNVLFYTFRFVNVVILFVVIVLIGAGWPYLKPLLLKKEKAVLMSVIPLQILANLAYMMLGETGPYFEDWAIWNQVFSLVDFICCCAVIFPIMWSITSLFAKTDVKCGISLRLFSVFGVVVIGYLFSLRVGVFSVKIIAGYKYQWVCNAVDEIASLVLYLVMFYMFRPVEEDKYSAVVVDDNKGVYEEASDMAKG</sequence>
<feature type="transmembrane region" description="Helical" evidence="6">
    <location>
        <begin position="205"/>
        <end position="222"/>
    </location>
</feature>
<keyword evidence="3 7" id="KW-0732">Signal</keyword>
<evidence type="ECO:0000256" key="5">
    <source>
        <dbReference type="ARBA" id="ARBA00023136"/>
    </source>
</evidence>
<name>A0AAD8L3N5_TARER</name>
<evidence type="ECO:0000313" key="10">
    <source>
        <dbReference type="EMBL" id="KAK1434939.1"/>
    </source>
</evidence>
<keyword evidence="2 6" id="KW-0812">Transmembrane</keyword>
<proteinExistence type="predicted"/>
<dbReference type="PANTHER" id="PTHR21229">
    <property type="entry name" value="LUNG SEVEN TRANSMEMBRANE RECEPTOR"/>
    <property type="match status" value="1"/>
</dbReference>
<feature type="transmembrane region" description="Helical" evidence="6">
    <location>
        <begin position="351"/>
        <end position="375"/>
    </location>
</feature>
<dbReference type="EMBL" id="JAUHHV010000001">
    <property type="protein sequence ID" value="KAK1434939.1"/>
    <property type="molecule type" value="Genomic_DNA"/>
</dbReference>
<dbReference type="InterPro" id="IPR054103">
    <property type="entry name" value="CAND6-7_N"/>
</dbReference>
<dbReference type="PANTHER" id="PTHR21229:SF2">
    <property type="entry name" value="RE59932P"/>
    <property type="match status" value="1"/>
</dbReference>
<evidence type="ECO:0000256" key="1">
    <source>
        <dbReference type="ARBA" id="ARBA00004141"/>
    </source>
</evidence>
<evidence type="ECO:0000313" key="11">
    <source>
        <dbReference type="Proteomes" id="UP001229421"/>
    </source>
</evidence>
<feature type="domain" description="CAND6/7 N-terminal" evidence="9">
    <location>
        <begin position="27"/>
        <end position="157"/>
    </location>
</feature>
<evidence type="ECO:0000259" key="8">
    <source>
        <dbReference type="Pfam" id="PF06814"/>
    </source>
</evidence>
<dbReference type="GO" id="GO:0016020">
    <property type="term" value="C:membrane"/>
    <property type="evidence" value="ECO:0007669"/>
    <property type="project" value="UniProtKB-SubCell"/>
</dbReference>
<feature type="chain" id="PRO_5042105606" evidence="7">
    <location>
        <begin position="25"/>
        <end position="433"/>
    </location>
</feature>
<accession>A0AAD8L3N5</accession>
<feature type="transmembrane region" description="Helical" evidence="6">
    <location>
        <begin position="381"/>
        <end position="404"/>
    </location>
</feature>
<dbReference type="Pfam" id="PF06814">
    <property type="entry name" value="GOST_TM"/>
    <property type="match status" value="1"/>
</dbReference>
<dbReference type="InterPro" id="IPR053937">
    <property type="entry name" value="GOST_TM"/>
</dbReference>
<organism evidence="10 11">
    <name type="scientific">Tagetes erecta</name>
    <name type="common">African marigold</name>
    <dbReference type="NCBI Taxonomy" id="13708"/>
    <lineage>
        <taxon>Eukaryota</taxon>
        <taxon>Viridiplantae</taxon>
        <taxon>Streptophyta</taxon>
        <taxon>Embryophyta</taxon>
        <taxon>Tracheophyta</taxon>
        <taxon>Spermatophyta</taxon>
        <taxon>Magnoliopsida</taxon>
        <taxon>eudicotyledons</taxon>
        <taxon>Gunneridae</taxon>
        <taxon>Pentapetalae</taxon>
        <taxon>asterids</taxon>
        <taxon>campanulids</taxon>
        <taxon>Asterales</taxon>
        <taxon>Asteraceae</taxon>
        <taxon>Asteroideae</taxon>
        <taxon>Heliantheae alliance</taxon>
        <taxon>Tageteae</taxon>
        <taxon>Tagetes</taxon>
    </lineage>
</organism>
<evidence type="ECO:0000256" key="4">
    <source>
        <dbReference type="ARBA" id="ARBA00022989"/>
    </source>
</evidence>
<evidence type="ECO:0000256" key="3">
    <source>
        <dbReference type="ARBA" id="ARBA00022729"/>
    </source>
</evidence>
<feature type="transmembrane region" description="Helical" evidence="6">
    <location>
        <begin position="279"/>
        <end position="298"/>
    </location>
</feature>
<protein>
    <submittedName>
        <fullName evidence="10">Uncharacterized protein</fullName>
    </submittedName>
</protein>
<feature type="signal peptide" evidence="7">
    <location>
        <begin position="1"/>
        <end position="24"/>
    </location>
</feature>
<keyword evidence="5 6" id="KW-0472">Membrane</keyword>
<evidence type="ECO:0000256" key="7">
    <source>
        <dbReference type="SAM" id="SignalP"/>
    </source>
</evidence>
<feature type="transmembrane region" description="Helical" evidence="6">
    <location>
        <begin position="242"/>
        <end position="267"/>
    </location>
</feature>
<gene>
    <name evidence="10" type="ORF">QVD17_00694</name>
</gene>
<evidence type="ECO:0000256" key="6">
    <source>
        <dbReference type="SAM" id="Phobius"/>
    </source>
</evidence>
<reference evidence="10" key="1">
    <citation type="journal article" date="2023" name="bioRxiv">
        <title>Improved chromosome-level genome assembly for marigold (Tagetes erecta).</title>
        <authorList>
            <person name="Jiang F."/>
            <person name="Yuan L."/>
            <person name="Wang S."/>
            <person name="Wang H."/>
            <person name="Xu D."/>
            <person name="Wang A."/>
            <person name="Fan W."/>
        </authorList>
    </citation>
    <scope>NUCLEOTIDE SEQUENCE</scope>
    <source>
        <strain evidence="10">WSJ</strain>
        <tissue evidence="10">Leaf</tissue>
    </source>
</reference>
<dbReference type="AlphaFoldDB" id="A0AAD8L3N5"/>
<comment type="caution">
    <text evidence="10">The sequence shown here is derived from an EMBL/GenBank/DDBJ whole genome shotgun (WGS) entry which is preliminary data.</text>
</comment>
<dbReference type="Proteomes" id="UP001229421">
    <property type="component" value="Unassembled WGS sequence"/>
</dbReference>
<keyword evidence="11" id="KW-1185">Reference proteome</keyword>
<dbReference type="Pfam" id="PF21904">
    <property type="entry name" value="CAND6-7_N"/>
    <property type="match status" value="1"/>
</dbReference>
<feature type="transmembrane region" description="Helical" evidence="6">
    <location>
        <begin position="310"/>
        <end position="339"/>
    </location>
</feature>
<evidence type="ECO:0000256" key="2">
    <source>
        <dbReference type="ARBA" id="ARBA00022692"/>
    </source>
</evidence>
<feature type="domain" description="GOST seven transmembrane" evidence="8">
    <location>
        <begin position="175"/>
        <end position="409"/>
    </location>
</feature>